<organism evidence="1 2">
    <name type="scientific">Ancylostoma ceylanicum</name>
    <dbReference type="NCBI Taxonomy" id="53326"/>
    <lineage>
        <taxon>Eukaryota</taxon>
        <taxon>Metazoa</taxon>
        <taxon>Ecdysozoa</taxon>
        <taxon>Nematoda</taxon>
        <taxon>Chromadorea</taxon>
        <taxon>Rhabditida</taxon>
        <taxon>Rhabditina</taxon>
        <taxon>Rhabditomorpha</taxon>
        <taxon>Strongyloidea</taxon>
        <taxon>Ancylostomatidae</taxon>
        <taxon>Ancylostomatinae</taxon>
        <taxon>Ancylostoma</taxon>
    </lineage>
</organism>
<evidence type="ECO:0000313" key="2">
    <source>
        <dbReference type="Proteomes" id="UP000024635"/>
    </source>
</evidence>
<sequence>MESDLDLLWRQVQTDPYQNTQTGSRSCESQIMVVHRLNSIGKVRKLSRSVSHALMQNGMDRCANMSLSVHMLKRTHTWLKYPFTKDGKKISYSNVYRRACWIDKGAGAGGIPKSNVHAEKVMLCIWWSVHSVECWELLAEGPTVTADVFFERLRNLKANLENARPQQHKVYFYHDSVRPHLARTADAKLMKFGCTISPLHTYSSNLAYSDYYLFPHLQNHLFVQKFQIRADIEKALEHFFKKLSPAFWSRSTNDLPKRWQKTSDAFGASLK</sequence>
<dbReference type="InterPro" id="IPR036397">
    <property type="entry name" value="RNaseH_sf"/>
</dbReference>
<name>A0A016USE3_9BILA</name>
<dbReference type="AlphaFoldDB" id="A0A016USE3"/>
<gene>
    <name evidence="1" type="primary">Acey_s0028.g1813</name>
    <name evidence="1" type="ORF">Y032_0028g1813</name>
</gene>
<dbReference type="Gene3D" id="3.30.420.10">
    <property type="entry name" value="Ribonuclease H-like superfamily/Ribonuclease H"/>
    <property type="match status" value="1"/>
</dbReference>
<dbReference type="PANTHER" id="PTHR46060">
    <property type="entry name" value="MARINER MOS1 TRANSPOSASE-LIKE PROTEIN"/>
    <property type="match status" value="1"/>
</dbReference>
<dbReference type="Pfam" id="PF01359">
    <property type="entry name" value="Transposase_1"/>
    <property type="match status" value="1"/>
</dbReference>
<keyword evidence="2" id="KW-1185">Reference proteome</keyword>
<dbReference type="Proteomes" id="UP000024635">
    <property type="component" value="Unassembled WGS sequence"/>
</dbReference>
<dbReference type="EMBL" id="JARK01001364">
    <property type="protein sequence ID" value="EYC18354.1"/>
    <property type="molecule type" value="Genomic_DNA"/>
</dbReference>
<dbReference type="PANTHER" id="PTHR46060:SF1">
    <property type="entry name" value="MARINER MOS1 TRANSPOSASE-LIKE PROTEIN"/>
    <property type="match status" value="1"/>
</dbReference>
<dbReference type="STRING" id="53326.A0A016USE3"/>
<dbReference type="GO" id="GO:0003676">
    <property type="term" value="F:nucleic acid binding"/>
    <property type="evidence" value="ECO:0007669"/>
    <property type="project" value="InterPro"/>
</dbReference>
<dbReference type="OrthoDB" id="9970333at2759"/>
<reference evidence="2" key="1">
    <citation type="journal article" date="2015" name="Nat. Genet.">
        <title>The genome and transcriptome of the zoonotic hookworm Ancylostoma ceylanicum identify infection-specific gene families.</title>
        <authorList>
            <person name="Schwarz E.M."/>
            <person name="Hu Y."/>
            <person name="Antoshechkin I."/>
            <person name="Miller M.M."/>
            <person name="Sternberg P.W."/>
            <person name="Aroian R.V."/>
        </authorList>
    </citation>
    <scope>NUCLEOTIDE SEQUENCE</scope>
    <source>
        <strain evidence="2">HY135</strain>
    </source>
</reference>
<protein>
    <submittedName>
        <fullName evidence="1">Uncharacterized protein</fullName>
    </submittedName>
</protein>
<dbReference type="InterPro" id="IPR052709">
    <property type="entry name" value="Transposase-MT_Hybrid"/>
</dbReference>
<accession>A0A016USE3</accession>
<evidence type="ECO:0000313" key="1">
    <source>
        <dbReference type="EMBL" id="EYC18354.1"/>
    </source>
</evidence>
<proteinExistence type="predicted"/>
<dbReference type="InterPro" id="IPR001888">
    <property type="entry name" value="Transposase_1"/>
</dbReference>
<comment type="caution">
    <text evidence="1">The sequence shown here is derived from an EMBL/GenBank/DDBJ whole genome shotgun (WGS) entry which is preliminary data.</text>
</comment>